<dbReference type="AlphaFoldDB" id="A0AAU9IYP1"/>
<protein>
    <recommendedName>
        <fullName evidence="3">phosphatidate phosphatase</fullName>
        <ecNumber evidence="3">3.1.3.4</ecNumber>
    </recommendedName>
</protein>
<dbReference type="Gene3D" id="3.40.50.1000">
    <property type="entry name" value="HAD superfamily/HAD-like"/>
    <property type="match status" value="1"/>
</dbReference>
<comment type="cofactor">
    <cofactor evidence="1">
        <name>Mg(2+)</name>
        <dbReference type="ChEBI" id="CHEBI:18420"/>
    </cofactor>
</comment>
<proteinExistence type="inferred from homology"/>
<sequence>MVRFVNNLSWAFHVNGSTLSGALDVVVIEHEDGTLHGTPFHVIFGKFKVLKSRAKTVEIRVNGRLTDVQMKLNDQGKAYFEDLASNETQGEKRASAKNLWAKESFHDANVHRAKTSAKVMPVDSKASFDIENEIEKRIELALCRDEFLPSKDPEKVFYENKISFRNFEKNLYEFLSNEQLILKIDGEFHIRETGIPLLYSIISSCDIEDNFERLSAPKAGKYTKPGKTYILDSERLHQLGLRYGANDIEYSVSSMLQGKRTLTCKVYLWPHTSKIIVSDIDGTITKSDFLGIVLPTIGIDWTRPGVVDLYRTLSEKGYKIVYLSSRAIGQVKSTRKLLASIKQNHQLLPEGPVIVSPDAVFTSLVREIIKHAPHIFKINALKQIRELYPTDTQPFYAGFGNKETDSMAYRQSMIPIENIFIFNDNGIVSPDKGVSVRWFQEVSHYISAA</sequence>
<dbReference type="InterPro" id="IPR013209">
    <property type="entry name" value="LNS2"/>
</dbReference>
<dbReference type="PANTHER" id="PTHR12181:SF12">
    <property type="entry name" value="PHOSPHATIDATE PHOSPHATASE"/>
    <property type="match status" value="1"/>
</dbReference>
<dbReference type="InterPro" id="IPR026058">
    <property type="entry name" value="LIPIN"/>
</dbReference>
<keyword evidence="4" id="KW-0378">Hydrolase</keyword>
<dbReference type="EMBL" id="CAJZBQ010000018">
    <property type="protein sequence ID" value="CAG9317235.1"/>
    <property type="molecule type" value="Genomic_DNA"/>
</dbReference>
<dbReference type="InterPro" id="IPR031315">
    <property type="entry name" value="LNS2/PITP"/>
</dbReference>
<dbReference type="InterPro" id="IPR023214">
    <property type="entry name" value="HAD_sf"/>
</dbReference>
<dbReference type="GO" id="GO:0008195">
    <property type="term" value="F:phosphatidate phosphatase activity"/>
    <property type="evidence" value="ECO:0007669"/>
    <property type="project" value="UniProtKB-EC"/>
</dbReference>
<gene>
    <name evidence="6" type="ORF">BSTOLATCC_MIC18489</name>
</gene>
<dbReference type="SMART" id="SM00775">
    <property type="entry name" value="LNS2"/>
    <property type="match status" value="1"/>
</dbReference>
<dbReference type="PANTHER" id="PTHR12181">
    <property type="entry name" value="LIPIN"/>
    <property type="match status" value="1"/>
</dbReference>
<dbReference type="Pfam" id="PF04571">
    <property type="entry name" value="Lipin_N"/>
    <property type="match status" value="1"/>
</dbReference>
<evidence type="ECO:0000313" key="7">
    <source>
        <dbReference type="Proteomes" id="UP001162131"/>
    </source>
</evidence>
<evidence type="ECO:0000256" key="3">
    <source>
        <dbReference type="ARBA" id="ARBA00012638"/>
    </source>
</evidence>
<evidence type="ECO:0000256" key="2">
    <source>
        <dbReference type="ARBA" id="ARBA00005476"/>
    </source>
</evidence>
<evidence type="ECO:0000256" key="4">
    <source>
        <dbReference type="ARBA" id="ARBA00022801"/>
    </source>
</evidence>
<comment type="caution">
    <text evidence="6">The sequence shown here is derived from an EMBL/GenBank/DDBJ whole genome shotgun (WGS) entry which is preliminary data.</text>
</comment>
<organism evidence="6 7">
    <name type="scientific">Blepharisma stoltei</name>
    <dbReference type="NCBI Taxonomy" id="1481888"/>
    <lineage>
        <taxon>Eukaryota</taxon>
        <taxon>Sar</taxon>
        <taxon>Alveolata</taxon>
        <taxon>Ciliophora</taxon>
        <taxon>Postciliodesmatophora</taxon>
        <taxon>Heterotrichea</taxon>
        <taxon>Heterotrichida</taxon>
        <taxon>Blepharismidae</taxon>
        <taxon>Blepharisma</taxon>
    </lineage>
</organism>
<dbReference type="InterPro" id="IPR007651">
    <property type="entry name" value="Lipin_N"/>
</dbReference>
<dbReference type="InterPro" id="IPR031703">
    <property type="entry name" value="Lipin_mid"/>
</dbReference>
<evidence type="ECO:0000259" key="5">
    <source>
        <dbReference type="SMART" id="SM00775"/>
    </source>
</evidence>
<reference evidence="6" key="1">
    <citation type="submission" date="2021-09" db="EMBL/GenBank/DDBJ databases">
        <authorList>
            <consortium name="AG Swart"/>
            <person name="Singh M."/>
            <person name="Singh A."/>
            <person name="Seah K."/>
            <person name="Emmerich C."/>
        </authorList>
    </citation>
    <scope>NUCLEOTIDE SEQUENCE</scope>
    <source>
        <strain evidence="6">ATCC30299</strain>
    </source>
</reference>
<evidence type="ECO:0000313" key="6">
    <source>
        <dbReference type="EMBL" id="CAG9317235.1"/>
    </source>
</evidence>
<dbReference type="Proteomes" id="UP001162131">
    <property type="component" value="Unassembled WGS sequence"/>
</dbReference>
<comment type="similarity">
    <text evidence="2">Belongs to the lipin family.</text>
</comment>
<name>A0AAU9IYP1_9CILI</name>
<keyword evidence="7" id="KW-1185">Reference proteome</keyword>
<feature type="domain" description="LNS2/PITP" evidence="5">
    <location>
        <begin position="275"/>
        <end position="431"/>
    </location>
</feature>
<accession>A0AAU9IYP1</accession>
<dbReference type="InterPro" id="IPR036412">
    <property type="entry name" value="HAD-like_sf"/>
</dbReference>
<dbReference type="EC" id="3.1.3.4" evidence="3"/>
<evidence type="ECO:0000256" key="1">
    <source>
        <dbReference type="ARBA" id="ARBA00001946"/>
    </source>
</evidence>
<dbReference type="SUPFAM" id="SSF56784">
    <property type="entry name" value="HAD-like"/>
    <property type="match status" value="1"/>
</dbReference>
<dbReference type="Pfam" id="PF16876">
    <property type="entry name" value="Lipin_mid"/>
    <property type="match status" value="1"/>
</dbReference>
<dbReference type="Pfam" id="PF08235">
    <property type="entry name" value="LNS2"/>
    <property type="match status" value="1"/>
</dbReference>